<reference evidence="9" key="1">
    <citation type="submission" date="2020-09" db="EMBL/GenBank/DDBJ databases">
        <title>A novel bacterium of genus Mangrovicoccus, isolated from South China Sea.</title>
        <authorList>
            <person name="Huang H."/>
            <person name="Mo K."/>
            <person name="Hu Y."/>
        </authorList>
    </citation>
    <scope>NUCLEOTIDE SEQUENCE</scope>
    <source>
        <strain evidence="9">HB182678</strain>
    </source>
</reference>
<proteinExistence type="inferred from homology"/>
<keyword evidence="5 8" id="KW-0732">Signal</keyword>
<dbReference type="RefSeq" id="WP_193180527.1">
    <property type="nucleotide sequence ID" value="NZ_JACVXA010000011.1"/>
</dbReference>
<evidence type="ECO:0000256" key="3">
    <source>
        <dbReference type="ARBA" id="ARBA00022452"/>
    </source>
</evidence>
<comment type="subcellular location">
    <subcellularLocation>
        <location evidence="1">Cell outer membrane</location>
        <topology evidence="1">Multi-pass membrane protein</topology>
    </subcellularLocation>
</comment>
<keyword evidence="10" id="KW-1185">Reference proteome</keyword>
<evidence type="ECO:0000256" key="8">
    <source>
        <dbReference type="SAM" id="SignalP"/>
    </source>
</evidence>
<keyword evidence="6" id="KW-0472">Membrane</keyword>
<keyword evidence="4" id="KW-0812">Transmembrane</keyword>
<evidence type="ECO:0000256" key="7">
    <source>
        <dbReference type="ARBA" id="ARBA00023237"/>
    </source>
</evidence>
<dbReference type="EMBL" id="JACVXA010000011">
    <property type="protein sequence ID" value="MBE3637654.1"/>
    <property type="molecule type" value="Genomic_DNA"/>
</dbReference>
<dbReference type="Proteomes" id="UP000609121">
    <property type="component" value="Unassembled WGS sequence"/>
</dbReference>
<dbReference type="GO" id="GO:0009279">
    <property type="term" value="C:cell outer membrane"/>
    <property type="evidence" value="ECO:0007669"/>
    <property type="project" value="UniProtKB-SubCell"/>
</dbReference>
<sequence>MKAIITGFAWLGAAAAAQAGGIDRSGQEVGLLFEQGNYVELGFARTWPDVSGRDVAQPQGLPFFGYNSGQGYDDVAADFDLLRFGLKYDLNERISLIFMGGEDFGVDVDYNEAAGSMLGGTFAEADSYTLSLIGRYRIDDRFSLHGGIRRQTADGSIGLSGLGYGAVSGYEVKLDSDEGYGYLLGGAYERPDIALLVAVTYFSEIEHEFDTRETLGGTSLGTSGKTKVKTPRALNLDLQTGIAPDWLAFGQIRWVDHSQFKVEPEQFTALTGTGLVSLDDSITYTIGLGHRFTEAFSASLAYIYDDVDGDDMVSPLAPTHGSQALRLGGKYTIGAVDISAGLRYTWLGDAKAQTADVARADFSGNEAVSLGVKVGYRF</sequence>
<dbReference type="GO" id="GO:0015483">
    <property type="term" value="F:long-chain fatty acid transporting porin activity"/>
    <property type="evidence" value="ECO:0007669"/>
    <property type="project" value="TreeGrafter"/>
</dbReference>
<evidence type="ECO:0000256" key="2">
    <source>
        <dbReference type="ARBA" id="ARBA00008163"/>
    </source>
</evidence>
<name>A0A8J6YWP7_9RHOB</name>
<gene>
    <name evidence="9" type="ORF">ICN82_05465</name>
</gene>
<accession>A0A8J6YWP7</accession>
<comment type="caution">
    <text evidence="9">The sequence shown here is derived from an EMBL/GenBank/DDBJ whole genome shotgun (WGS) entry which is preliminary data.</text>
</comment>
<evidence type="ECO:0000256" key="6">
    <source>
        <dbReference type="ARBA" id="ARBA00023136"/>
    </source>
</evidence>
<feature type="signal peptide" evidence="8">
    <location>
        <begin position="1"/>
        <end position="19"/>
    </location>
</feature>
<organism evidence="9 10">
    <name type="scientific">Mangrovicoccus algicola</name>
    <dbReference type="NCBI Taxonomy" id="2771008"/>
    <lineage>
        <taxon>Bacteria</taxon>
        <taxon>Pseudomonadati</taxon>
        <taxon>Pseudomonadota</taxon>
        <taxon>Alphaproteobacteria</taxon>
        <taxon>Rhodobacterales</taxon>
        <taxon>Paracoccaceae</taxon>
        <taxon>Mangrovicoccus</taxon>
    </lineage>
</organism>
<feature type="chain" id="PRO_5035164232" description="Aromatic hydrocarbon degradation protein" evidence="8">
    <location>
        <begin position="20"/>
        <end position="378"/>
    </location>
</feature>
<dbReference type="SUPFAM" id="SSF56935">
    <property type="entry name" value="Porins"/>
    <property type="match status" value="1"/>
</dbReference>
<evidence type="ECO:0000313" key="9">
    <source>
        <dbReference type="EMBL" id="MBE3637654.1"/>
    </source>
</evidence>
<protein>
    <recommendedName>
        <fullName evidence="11">Aromatic hydrocarbon degradation protein</fullName>
    </recommendedName>
</protein>
<dbReference type="PANTHER" id="PTHR35093:SF8">
    <property type="entry name" value="OUTER MEMBRANE PROTEIN NMB0088-RELATED"/>
    <property type="match status" value="1"/>
</dbReference>
<dbReference type="InterPro" id="IPR005017">
    <property type="entry name" value="OMPP1/FadL/TodX"/>
</dbReference>
<dbReference type="PANTHER" id="PTHR35093">
    <property type="entry name" value="OUTER MEMBRANE PROTEIN NMB0088-RELATED"/>
    <property type="match status" value="1"/>
</dbReference>
<keyword evidence="3" id="KW-1134">Transmembrane beta strand</keyword>
<keyword evidence="7" id="KW-0998">Cell outer membrane</keyword>
<dbReference type="Pfam" id="PF03349">
    <property type="entry name" value="Toluene_X"/>
    <property type="match status" value="1"/>
</dbReference>
<evidence type="ECO:0008006" key="11">
    <source>
        <dbReference type="Google" id="ProtNLM"/>
    </source>
</evidence>
<evidence type="ECO:0000313" key="10">
    <source>
        <dbReference type="Proteomes" id="UP000609121"/>
    </source>
</evidence>
<dbReference type="Gene3D" id="2.40.160.60">
    <property type="entry name" value="Outer membrane protein transport protein (OMPP1/FadL/TodX)"/>
    <property type="match status" value="1"/>
</dbReference>
<comment type="similarity">
    <text evidence="2">Belongs to the OmpP1/FadL family.</text>
</comment>
<evidence type="ECO:0000256" key="1">
    <source>
        <dbReference type="ARBA" id="ARBA00004571"/>
    </source>
</evidence>
<evidence type="ECO:0000256" key="4">
    <source>
        <dbReference type="ARBA" id="ARBA00022692"/>
    </source>
</evidence>
<dbReference type="AlphaFoldDB" id="A0A8J6YWP7"/>
<evidence type="ECO:0000256" key="5">
    <source>
        <dbReference type="ARBA" id="ARBA00022729"/>
    </source>
</evidence>